<dbReference type="Proteomes" id="UP000007597">
    <property type="component" value="Segment"/>
</dbReference>
<reference evidence="4 5" key="1">
    <citation type="submission" date="2011-07" db="EMBL/GenBank/DDBJ databases">
        <title>Viral Tagging: a high-throughput approach to explore virus-host interactions.</title>
        <authorList>
            <person name="Deng L."/>
            <person name="Sullivan M.B."/>
            <person name="Poulos B."/>
            <person name="Ignacio Espinoza J.C."/>
        </authorList>
    </citation>
    <scope>NUCLEOTIDE SEQUENCE [LARGE SCALE GENOMIC DNA]</scope>
</reference>
<dbReference type="InterPro" id="IPR001585">
    <property type="entry name" value="TAL/FSA"/>
</dbReference>
<dbReference type="FunFam" id="3.20.20.70:FF:000018">
    <property type="entry name" value="Probable transaldolase"/>
    <property type="match status" value="1"/>
</dbReference>
<organism evidence="4 5">
    <name type="scientific">Synechococcus phage metaG-MbCM1</name>
    <dbReference type="NCBI Taxonomy" id="1079999"/>
    <lineage>
        <taxon>Viruses</taxon>
        <taxon>Duplodnaviria</taxon>
        <taxon>Heunggongvirae</taxon>
        <taxon>Uroviricota</taxon>
        <taxon>Caudoviricetes</taxon>
        <taxon>Pantevenvirales</taxon>
        <taxon>Kyanoviridae</taxon>
        <taxon>Galenevirus</taxon>
        <taxon>Galenevirus mbcm1</taxon>
    </lineage>
</organism>
<evidence type="ECO:0000313" key="5">
    <source>
        <dbReference type="Proteomes" id="UP000007597"/>
    </source>
</evidence>
<dbReference type="SUPFAM" id="SSF51569">
    <property type="entry name" value="Aldolase"/>
    <property type="match status" value="1"/>
</dbReference>
<comment type="subcellular location">
    <subcellularLocation>
        <location evidence="1">Cytoplasm</location>
    </subcellularLocation>
</comment>
<dbReference type="InterPro" id="IPR033919">
    <property type="entry name" value="TSA/FSA_arc/bac"/>
</dbReference>
<proteinExistence type="predicted"/>
<dbReference type="OrthoDB" id="8715at10239"/>
<dbReference type="EMBL" id="JN371769">
    <property type="protein sequence ID" value="AFD03048.1"/>
    <property type="molecule type" value="Genomic_DNA"/>
</dbReference>
<dbReference type="PROSITE" id="PS00958">
    <property type="entry name" value="TRANSALDOLASE_2"/>
    <property type="match status" value="1"/>
</dbReference>
<evidence type="ECO:0000313" key="4">
    <source>
        <dbReference type="EMBL" id="AFD03048.1"/>
    </source>
</evidence>
<dbReference type="PANTHER" id="PTHR10683:SF40">
    <property type="entry name" value="FRUCTOSE-6-PHOSPHATE ALDOLASE 1-RELATED"/>
    <property type="match status" value="1"/>
</dbReference>
<dbReference type="InterPro" id="IPR013785">
    <property type="entry name" value="Aldolase_TIM"/>
</dbReference>
<dbReference type="PROSITE" id="PS01054">
    <property type="entry name" value="TRANSALDOLASE_1"/>
    <property type="match status" value="1"/>
</dbReference>
<dbReference type="GO" id="GO:0005975">
    <property type="term" value="P:carbohydrate metabolic process"/>
    <property type="evidence" value="ECO:0007669"/>
    <property type="project" value="InterPro"/>
</dbReference>
<dbReference type="GeneID" id="14005472"/>
<evidence type="ECO:0000256" key="1">
    <source>
        <dbReference type="ARBA" id="ARBA00004496"/>
    </source>
</evidence>
<dbReference type="KEGG" id="vg:14005472"/>
<accession>H8ZNI7</accession>
<evidence type="ECO:0000256" key="3">
    <source>
        <dbReference type="ARBA" id="ARBA00023270"/>
    </source>
</evidence>
<name>H8ZNI7_9CAUD</name>
<sequence>MKLFLDCSDAELIKTYYATGLIDGVTTNPSLMLKAGEEPMEVYKKISDIFPFHASISAEVVGDTAQEMLDQAEPLINIGPNITIKVPCTPQGLKACKDLTDDDVAVNVTLVFDTCQAILASKAGATYVSPFVGRVFDQSFDGIGVIEEIADVFATHNSKTEVLAASIREVYQVAQAFKVGADICTIPGKVFAGMYSHVLTDKGLETFDRDWKNLQDELGKQK</sequence>
<keyword evidence="3" id="KW-0704">Schiff base</keyword>
<dbReference type="RefSeq" id="YP_007001699.1">
    <property type="nucleotide sequence ID" value="NC_019443.1"/>
</dbReference>
<dbReference type="Pfam" id="PF00923">
    <property type="entry name" value="TAL_FSA"/>
    <property type="match status" value="1"/>
</dbReference>
<dbReference type="InterPro" id="IPR018225">
    <property type="entry name" value="Transaldolase_AS"/>
</dbReference>
<evidence type="ECO:0000256" key="2">
    <source>
        <dbReference type="ARBA" id="ARBA00022490"/>
    </source>
</evidence>
<dbReference type="GO" id="GO:0016832">
    <property type="term" value="F:aldehyde-lyase activity"/>
    <property type="evidence" value="ECO:0007669"/>
    <property type="project" value="InterPro"/>
</dbReference>
<dbReference type="Gene3D" id="3.20.20.70">
    <property type="entry name" value="Aldolase class I"/>
    <property type="match status" value="1"/>
</dbReference>
<protein>
    <submittedName>
        <fullName evidence="4">TalC transaldolase-like protein</fullName>
    </submittedName>
</protein>
<keyword evidence="5" id="KW-1185">Reference proteome</keyword>
<dbReference type="PANTHER" id="PTHR10683">
    <property type="entry name" value="TRANSALDOLASE"/>
    <property type="match status" value="1"/>
</dbReference>
<dbReference type="CDD" id="cd00956">
    <property type="entry name" value="Transaldolase_FSA"/>
    <property type="match status" value="1"/>
</dbReference>
<keyword evidence="2" id="KW-0963">Cytoplasm</keyword>